<feature type="region of interest" description="Disordered" evidence="1">
    <location>
        <begin position="1"/>
        <end position="53"/>
    </location>
</feature>
<comment type="caution">
    <text evidence="3">The sequence shown here is derived from an EMBL/GenBank/DDBJ whole genome shotgun (WGS) entry which is preliminary data.</text>
</comment>
<accession>A0A9P4TVN1</accession>
<proteinExistence type="predicted"/>
<dbReference type="Pfam" id="PF10213">
    <property type="entry name" value="MRP-S28"/>
    <property type="match status" value="1"/>
</dbReference>
<evidence type="ECO:0000256" key="1">
    <source>
        <dbReference type="SAM" id="MobiDB-lite"/>
    </source>
</evidence>
<protein>
    <recommendedName>
        <fullName evidence="2">Small ribosomal subunit protein mS35 mitochondrial conserved domain-containing protein</fullName>
    </recommendedName>
</protein>
<feature type="compositionally biased region" description="Gly residues" evidence="1">
    <location>
        <begin position="269"/>
        <end position="280"/>
    </location>
</feature>
<dbReference type="GO" id="GO:0005763">
    <property type="term" value="C:mitochondrial small ribosomal subunit"/>
    <property type="evidence" value="ECO:0007669"/>
    <property type="project" value="TreeGrafter"/>
</dbReference>
<feature type="region of interest" description="Disordered" evidence="1">
    <location>
        <begin position="251"/>
        <end position="280"/>
    </location>
</feature>
<dbReference type="Proteomes" id="UP000800235">
    <property type="component" value="Unassembled WGS sequence"/>
</dbReference>
<evidence type="ECO:0000259" key="2">
    <source>
        <dbReference type="Pfam" id="PF10213"/>
    </source>
</evidence>
<dbReference type="GO" id="GO:0003735">
    <property type="term" value="F:structural constituent of ribosome"/>
    <property type="evidence" value="ECO:0007669"/>
    <property type="project" value="InterPro"/>
</dbReference>
<dbReference type="EMBL" id="MU007064">
    <property type="protein sequence ID" value="KAF2426473.1"/>
    <property type="molecule type" value="Genomic_DNA"/>
</dbReference>
<dbReference type="PANTHER" id="PTHR13490">
    <property type="entry name" value="MITOCHONDRIAL 28S RIBOSOMAL PROTEIN S28"/>
    <property type="match status" value="1"/>
</dbReference>
<dbReference type="InterPro" id="IPR039848">
    <property type="entry name" value="Ribosomal_mS35_mt"/>
</dbReference>
<organism evidence="3 4">
    <name type="scientific">Tothia fuscella</name>
    <dbReference type="NCBI Taxonomy" id="1048955"/>
    <lineage>
        <taxon>Eukaryota</taxon>
        <taxon>Fungi</taxon>
        <taxon>Dikarya</taxon>
        <taxon>Ascomycota</taxon>
        <taxon>Pezizomycotina</taxon>
        <taxon>Dothideomycetes</taxon>
        <taxon>Pleosporomycetidae</taxon>
        <taxon>Venturiales</taxon>
        <taxon>Cylindrosympodiaceae</taxon>
        <taxon>Tothia</taxon>
    </lineage>
</organism>
<feature type="domain" description="Small ribosomal subunit protein mS35 mitochondrial conserved" evidence="2">
    <location>
        <begin position="77"/>
        <end position="199"/>
    </location>
</feature>
<dbReference type="PANTHER" id="PTHR13490:SF0">
    <property type="entry name" value="SMALL RIBOSOMAL SUBUNIT PROTEIN MS35"/>
    <property type="match status" value="1"/>
</dbReference>
<feature type="compositionally biased region" description="Acidic residues" evidence="1">
    <location>
        <begin position="27"/>
        <end position="40"/>
    </location>
</feature>
<sequence>MGLKSDEEIREERKDRKEDPGFFNYGEENEDVGEDEDFQGDDLPSAGHGEVDQHRELREYARLAAWELPMLHKLAQPFEPPDKTTPLRFRYTTYMGEQHPASRKVVLEFSPSELPDLSPLQTAKLIKLAGPRYNPSLNLIKMSCESFETQAQNKRYLGDLVYKLLKTAKDASTDNFEDVPADFRHHKPKPFHVFPERWKLTPERRKVLEEKRVKELQDEEAKRKDGSLVDGASVISEALNRLGMREMLEKREREKLGSGNAAARPGRGRVTGGAGGAKRF</sequence>
<dbReference type="OrthoDB" id="283424at2759"/>
<name>A0A9P4TVN1_9PEZI</name>
<evidence type="ECO:0000313" key="3">
    <source>
        <dbReference type="EMBL" id="KAF2426473.1"/>
    </source>
</evidence>
<gene>
    <name evidence="3" type="ORF">EJ08DRAFT_593660</name>
</gene>
<reference evidence="3" key="1">
    <citation type="journal article" date="2020" name="Stud. Mycol.">
        <title>101 Dothideomycetes genomes: a test case for predicting lifestyles and emergence of pathogens.</title>
        <authorList>
            <person name="Haridas S."/>
            <person name="Albert R."/>
            <person name="Binder M."/>
            <person name="Bloem J."/>
            <person name="Labutti K."/>
            <person name="Salamov A."/>
            <person name="Andreopoulos B."/>
            <person name="Baker S."/>
            <person name="Barry K."/>
            <person name="Bills G."/>
            <person name="Bluhm B."/>
            <person name="Cannon C."/>
            <person name="Castanera R."/>
            <person name="Culley D."/>
            <person name="Daum C."/>
            <person name="Ezra D."/>
            <person name="Gonzalez J."/>
            <person name="Henrissat B."/>
            <person name="Kuo A."/>
            <person name="Liang C."/>
            <person name="Lipzen A."/>
            <person name="Lutzoni F."/>
            <person name="Magnuson J."/>
            <person name="Mondo S."/>
            <person name="Nolan M."/>
            <person name="Ohm R."/>
            <person name="Pangilinan J."/>
            <person name="Park H.-J."/>
            <person name="Ramirez L."/>
            <person name="Alfaro M."/>
            <person name="Sun H."/>
            <person name="Tritt A."/>
            <person name="Yoshinaga Y."/>
            <person name="Zwiers L.-H."/>
            <person name="Turgeon B."/>
            <person name="Goodwin S."/>
            <person name="Spatafora J."/>
            <person name="Crous P."/>
            <person name="Grigoriev I."/>
        </authorList>
    </citation>
    <scope>NUCLEOTIDE SEQUENCE</scope>
    <source>
        <strain evidence="3">CBS 130266</strain>
    </source>
</reference>
<dbReference type="GO" id="GO:0032543">
    <property type="term" value="P:mitochondrial translation"/>
    <property type="evidence" value="ECO:0007669"/>
    <property type="project" value="InterPro"/>
</dbReference>
<dbReference type="InterPro" id="IPR019349">
    <property type="entry name" value="Ribosomal_mS35_mit"/>
</dbReference>
<keyword evidence="4" id="KW-1185">Reference proteome</keyword>
<evidence type="ECO:0000313" key="4">
    <source>
        <dbReference type="Proteomes" id="UP000800235"/>
    </source>
</evidence>
<feature type="compositionally biased region" description="Basic and acidic residues" evidence="1">
    <location>
        <begin position="1"/>
        <end position="20"/>
    </location>
</feature>
<dbReference type="AlphaFoldDB" id="A0A9P4TVN1"/>